<dbReference type="InterPro" id="IPR004254">
    <property type="entry name" value="AdipoR/HlyIII-related"/>
</dbReference>
<evidence type="ECO:0000256" key="2">
    <source>
        <dbReference type="ARBA" id="ARBA00007018"/>
    </source>
</evidence>
<comment type="similarity">
    <text evidence="2">Belongs to the ADIPOR family.</text>
</comment>
<keyword evidence="5 8" id="KW-0472">Membrane</keyword>
<feature type="binding site" evidence="6">
    <location>
        <position position="311"/>
    </location>
    <ligand>
        <name>Zn(2+)</name>
        <dbReference type="ChEBI" id="CHEBI:29105"/>
    </ligand>
</feature>
<dbReference type="PANTHER" id="PTHR20855:SF52">
    <property type="entry name" value="ADIPONECTIN RECEPTOR PROTEIN"/>
    <property type="match status" value="1"/>
</dbReference>
<dbReference type="Proteomes" id="UP001175261">
    <property type="component" value="Unassembled WGS sequence"/>
</dbReference>
<dbReference type="PANTHER" id="PTHR20855">
    <property type="entry name" value="ADIPOR/PROGESTIN RECEPTOR-RELATED"/>
    <property type="match status" value="1"/>
</dbReference>
<dbReference type="EMBL" id="JAPDFR010000001">
    <property type="protein sequence ID" value="KAK0391628.1"/>
    <property type="molecule type" value="Genomic_DNA"/>
</dbReference>
<evidence type="ECO:0000256" key="8">
    <source>
        <dbReference type="SAM" id="Phobius"/>
    </source>
</evidence>
<dbReference type="GO" id="GO:0046872">
    <property type="term" value="F:metal ion binding"/>
    <property type="evidence" value="ECO:0007669"/>
    <property type="project" value="UniProtKB-KW"/>
</dbReference>
<feature type="transmembrane region" description="Helical" evidence="8">
    <location>
        <begin position="184"/>
        <end position="204"/>
    </location>
</feature>
<protein>
    <submittedName>
        <fullName evidence="9">Uncharacterized protein</fullName>
    </submittedName>
</protein>
<evidence type="ECO:0000256" key="1">
    <source>
        <dbReference type="ARBA" id="ARBA00004141"/>
    </source>
</evidence>
<comment type="caution">
    <text evidence="9">The sequence shown here is derived from an EMBL/GenBank/DDBJ whole genome shotgun (WGS) entry which is preliminary data.</text>
</comment>
<gene>
    <name evidence="9" type="ORF">NLU13_1128</name>
</gene>
<keyword evidence="10" id="KW-1185">Reference proteome</keyword>
<dbReference type="AlphaFoldDB" id="A0AA39GQC6"/>
<name>A0AA39GQC6_SARSR</name>
<evidence type="ECO:0000256" key="6">
    <source>
        <dbReference type="PIRSR" id="PIRSR604254-1"/>
    </source>
</evidence>
<sequence length="344" mass="38450">MNPLKRTEHSNVTKQRTMATAASNARNRKPLSASSMTSRASTPSDSGSDSEASLVPTAKRRLGDALLAIAEVPEWLQENEYIHTGYRAPSKSLVRSVKSILAIHNETINIWSHVLGCLLFLAIPIYVFTTEIPPRYKVATTEDIIVCTTYFIGVAICFFLSAVYHTVSNHSSQWHFFTVQLDYLGILILMYSAHIPLIYYGFVCDHDLRNMYWGITSFLALLCAISTLQPGFRDIKAKMWRGGFYTAFGASSFAPIVHAVVKYGWEVQKDRMGLIWWVLVAVFNLIGVVAYGLKVPEKFFPGQFDIVGQSHQILHVSVIVAGMMHVMGCLGDFDYLHEHGAQCS</sequence>
<feature type="transmembrane region" description="Helical" evidence="8">
    <location>
        <begin position="313"/>
        <end position="330"/>
    </location>
</feature>
<feature type="transmembrane region" description="Helical" evidence="8">
    <location>
        <begin position="273"/>
        <end position="293"/>
    </location>
</feature>
<feature type="compositionally biased region" description="Basic and acidic residues" evidence="7">
    <location>
        <begin position="1"/>
        <end position="11"/>
    </location>
</feature>
<feature type="binding site" evidence="6">
    <location>
        <position position="315"/>
    </location>
    <ligand>
        <name>Zn(2+)</name>
        <dbReference type="ChEBI" id="CHEBI:29105"/>
    </ligand>
</feature>
<keyword evidence="6" id="KW-0479">Metal-binding</keyword>
<feature type="compositionally biased region" description="Polar residues" evidence="7">
    <location>
        <begin position="12"/>
        <end position="25"/>
    </location>
</feature>
<accession>A0AA39GQC6</accession>
<dbReference type="Pfam" id="PF03006">
    <property type="entry name" value="HlyIII"/>
    <property type="match status" value="1"/>
</dbReference>
<evidence type="ECO:0000256" key="3">
    <source>
        <dbReference type="ARBA" id="ARBA00022692"/>
    </source>
</evidence>
<dbReference type="GO" id="GO:0006882">
    <property type="term" value="P:intracellular zinc ion homeostasis"/>
    <property type="evidence" value="ECO:0007669"/>
    <property type="project" value="TreeGrafter"/>
</dbReference>
<feature type="transmembrane region" description="Helical" evidence="8">
    <location>
        <begin position="211"/>
        <end position="232"/>
    </location>
</feature>
<feature type="compositionally biased region" description="Polar residues" evidence="7">
    <location>
        <begin position="32"/>
        <end position="51"/>
    </location>
</feature>
<dbReference type="GO" id="GO:0038023">
    <property type="term" value="F:signaling receptor activity"/>
    <property type="evidence" value="ECO:0007669"/>
    <property type="project" value="TreeGrafter"/>
</dbReference>
<comment type="subcellular location">
    <subcellularLocation>
        <location evidence="1">Membrane</location>
        <topology evidence="1">Multi-pass membrane protein</topology>
    </subcellularLocation>
</comment>
<proteinExistence type="inferred from homology"/>
<feature type="transmembrane region" description="Helical" evidence="8">
    <location>
        <begin position="244"/>
        <end position="261"/>
    </location>
</feature>
<keyword evidence="6" id="KW-0862">Zinc</keyword>
<evidence type="ECO:0000256" key="5">
    <source>
        <dbReference type="ARBA" id="ARBA00023136"/>
    </source>
</evidence>
<feature type="region of interest" description="Disordered" evidence="7">
    <location>
        <begin position="1"/>
        <end position="54"/>
    </location>
</feature>
<feature type="transmembrane region" description="Helical" evidence="8">
    <location>
        <begin position="110"/>
        <end position="132"/>
    </location>
</feature>
<reference evidence="9" key="1">
    <citation type="submission" date="2022-10" db="EMBL/GenBank/DDBJ databases">
        <title>Determination and structural analysis of whole genome sequence of Sarocladium strictum F4-1.</title>
        <authorList>
            <person name="Hu L."/>
            <person name="Jiang Y."/>
        </authorList>
    </citation>
    <scope>NUCLEOTIDE SEQUENCE</scope>
    <source>
        <strain evidence="9">F4-1</strain>
    </source>
</reference>
<evidence type="ECO:0000313" key="10">
    <source>
        <dbReference type="Proteomes" id="UP001175261"/>
    </source>
</evidence>
<evidence type="ECO:0000313" key="9">
    <source>
        <dbReference type="EMBL" id="KAK0391628.1"/>
    </source>
</evidence>
<keyword evidence="4 8" id="KW-1133">Transmembrane helix</keyword>
<organism evidence="9 10">
    <name type="scientific">Sarocladium strictum</name>
    <name type="common">Black bundle disease fungus</name>
    <name type="synonym">Acremonium strictum</name>
    <dbReference type="NCBI Taxonomy" id="5046"/>
    <lineage>
        <taxon>Eukaryota</taxon>
        <taxon>Fungi</taxon>
        <taxon>Dikarya</taxon>
        <taxon>Ascomycota</taxon>
        <taxon>Pezizomycotina</taxon>
        <taxon>Sordariomycetes</taxon>
        <taxon>Hypocreomycetidae</taxon>
        <taxon>Hypocreales</taxon>
        <taxon>Sarocladiaceae</taxon>
        <taxon>Sarocladium</taxon>
    </lineage>
</organism>
<keyword evidence="3 8" id="KW-0812">Transmembrane</keyword>
<dbReference type="GO" id="GO:0016020">
    <property type="term" value="C:membrane"/>
    <property type="evidence" value="ECO:0007669"/>
    <property type="project" value="UniProtKB-SubCell"/>
</dbReference>
<feature type="binding site" evidence="6">
    <location>
        <position position="165"/>
    </location>
    <ligand>
        <name>Zn(2+)</name>
        <dbReference type="ChEBI" id="CHEBI:29105"/>
    </ligand>
</feature>
<evidence type="ECO:0000256" key="7">
    <source>
        <dbReference type="SAM" id="MobiDB-lite"/>
    </source>
</evidence>
<feature type="transmembrane region" description="Helical" evidence="8">
    <location>
        <begin position="144"/>
        <end position="164"/>
    </location>
</feature>
<evidence type="ECO:0000256" key="4">
    <source>
        <dbReference type="ARBA" id="ARBA00022989"/>
    </source>
</evidence>